<dbReference type="AlphaFoldDB" id="A0A1C7LU51"/>
<evidence type="ECO:0000313" key="1">
    <source>
        <dbReference type="EMBL" id="OBZ68058.1"/>
    </source>
</evidence>
<evidence type="ECO:0000313" key="2">
    <source>
        <dbReference type="Proteomes" id="UP000092993"/>
    </source>
</evidence>
<accession>A0A1C7LU51</accession>
<sequence>MISLILQKRGRLRSRTNEHLACASQIHLCDRGVSSIQSSASRRLGPPCINVATSRTIEEIVLRRVQQFTLHTSGLASSTPALSFAATSSSVHVN</sequence>
<protein>
    <submittedName>
        <fullName evidence="1">Uncharacterized protein</fullName>
    </submittedName>
</protein>
<reference evidence="1 2" key="1">
    <citation type="submission" date="2016-03" db="EMBL/GenBank/DDBJ databases">
        <title>Whole genome sequencing of Grifola frondosa 9006-11.</title>
        <authorList>
            <person name="Min B."/>
            <person name="Park H."/>
            <person name="Kim J.-G."/>
            <person name="Cho H."/>
            <person name="Oh Y.-L."/>
            <person name="Kong W.-S."/>
            <person name="Choi I.-G."/>
        </authorList>
    </citation>
    <scope>NUCLEOTIDE SEQUENCE [LARGE SCALE GENOMIC DNA]</scope>
    <source>
        <strain evidence="1 2">9006-11</strain>
    </source>
</reference>
<name>A0A1C7LU51_GRIFR</name>
<dbReference type="EMBL" id="LUGG01000022">
    <property type="protein sequence ID" value="OBZ68058.1"/>
    <property type="molecule type" value="Genomic_DNA"/>
</dbReference>
<dbReference type="Proteomes" id="UP000092993">
    <property type="component" value="Unassembled WGS sequence"/>
</dbReference>
<organism evidence="1 2">
    <name type="scientific">Grifola frondosa</name>
    <name type="common">Maitake</name>
    <name type="synonym">Polyporus frondosus</name>
    <dbReference type="NCBI Taxonomy" id="5627"/>
    <lineage>
        <taxon>Eukaryota</taxon>
        <taxon>Fungi</taxon>
        <taxon>Dikarya</taxon>
        <taxon>Basidiomycota</taxon>
        <taxon>Agaricomycotina</taxon>
        <taxon>Agaricomycetes</taxon>
        <taxon>Polyporales</taxon>
        <taxon>Grifolaceae</taxon>
        <taxon>Grifola</taxon>
    </lineage>
</organism>
<gene>
    <name evidence="1" type="ORF">A0H81_12036</name>
</gene>
<comment type="caution">
    <text evidence="1">The sequence shown here is derived from an EMBL/GenBank/DDBJ whole genome shotgun (WGS) entry which is preliminary data.</text>
</comment>
<keyword evidence="2" id="KW-1185">Reference proteome</keyword>
<proteinExistence type="predicted"/>